<feature type="transmembrane region" description="Helical" evidence="1">
    <location>
        <begin position="107"/>
        <end position="127"/>
    </location>
</feature>
<sequence length="141" mass="15082">MNEYADWKQAVVEAVASKGQIPRDIAAKVTEDNSPVLQHAWGLQLDVNVAAVRIIESEESAAIEQHKASLTMICRVAPWVLLASGGMAVIAKTFHPLAGTPLAMIDSLAVFAGGTGGLCALCFYAAARLKLEEFQKTEEKT</sequence>
<gene>
    <name evidence="2" type="ORF">CMV24_18895</name>
</gene>
<evidence type="ECO:0000313" key="3">
    <source>
        <dbReference type="Proteomes" id="UP000218102"/>
    </source>
</evidence>
<proteinExistence type="predicted"/>
<evidence type="ECO:0000313" key="2">
    <source>
        <dbReference type="EMBL" id="PBJ93899.1"/>
    </source>
</evidence>
<keyword evidence="1" id="KW-1133">Transmembrane helix</keyword>
<evidence type="ECO:0000256" key="1">
    <source>
        <dbReference type="SAM" id="Phobius"/>
    </source>
</evidence>
<reference evidence="2 3" key="1">
    <citation type="submission" date="2017-09" db="EMBL/GenBank/DDBJ databases">
        <authorList>
            <person name="Ehlers B."/>
            <person name="Leendertz F.H."/>
        </authorList>
    </citation>
    <scope>NUCLEOTIDE SEQUENCE [LARGE SCALE GENOMIC DNA]</scope>
    <source>
        <strain evidence="2 3">DJ-1</strain>
    </source>
</reference>
<dbReference type="AlphaFoldDB" id="A0A2A3M1H5"/>
<accession>A0A2A3M1H5</accession>
<comment type="caution">
    <text evidence="2">The sequence shown here is derived from an EMBL/GenBank/DDBJ whole genome shotgun (WGS) entry which is preliminary data.</text>
</comment>
<keyword evidence="1" id="KW-0472">Membrane</keyword>
<organism evidence="2 3">
    <name type="scientific">Pseudomonas plecoglossicida</name>
    <dbReference type="NCBI Taxonomy" id="70775"/>
    <lineage>
        <taxon>Bacteria</taxon>
        <taxon>Pseudomonadati</taxon>
        <taxon>Pseudomonadota</taxon>
        <taxon>Gammaproteobacteria</taxon>
        <taxon>Pseudomonadales</taxon>
        <taxon>Pseudomonadaceae</taxon>
        <taxon>Pseudomonas</taxon>
    </lineage>
</organism>
<dbReference type="RefSeq" id="WP_023383615.1">
    <property type="nucleotide sequence ID" value="NZ_NTME01000021.1"/>
</dbReference>
<dbReference type="Proteomes" id="UP000218102">
    <property type="component" value="Unassembled WGS sequence"/>
</dbReference>
<feature type="transmembrane region" description="Helical" evidence="1">
    <location>
        <begin position="76"/>
        <end position="95"/>
    </location>
</feature>
<keyword evidence="1" id="KW-0812">Transmembrane</keyword>
<name>A0A2A3M1H5_PSEDL</name>
<dbReference type="EMBL" id="NTME01000021">
    <property type="protein sequence ID" value="PBJ93899.1"/>
    <property type="molecule type" value="Genomic_DNA"/>
</dbReference>
<protein>
    <submittedName>
        <fullName evidence="2">Uncharacterized protein</fullName>
    </submittedName>
</protein>